<dbReference type="SUPFAM" id="SSF46785">
    <property type="entry name" value="Winged helix' DNA-binding domain"/>
    <property type="match status" value="1"/>
</dbReference>
<proteinExistence type="predicted"/>
<evidence type="ECO:0000256" key="1">
    <source>
        <dbReference type="ARBA" id="ARBA00022884"/>
    </source>
</evidence>
<sequence length="418" mass="47637">MTEDQKSKRAAESTNDEESKAKRRLVQDSTNHFDDVEEFLGKSRVTDEEFKMVLLHATPEQRLRFIQRQIGHYLSNENLSRDNFYHQKFKEDSEKTGVEHVLELKYILSAKRMLDIKATADDVKQALSKHKLAEITLEEISDTLYIKKSDGLPRYEGRKLFEKKKKFGETLDTYHVAGPIVFLSNIPSDVKEWQPVKDALQENKQVRVRFISPISDSGNCFAWMAKSTEDISAVKDLVPLINGKELKVELVETEEKYKEFISTLKPSILSSRNKDLQRIHSGIMSSPLEIGGLAIRNFGCLKPLLNAVLETCNHGSSIPVDSQAGIILRYVLDFHPRASEKLCKSQRTLVGFEVAMGAFKEGLKKKCFLLVTKDNKTGKEYKEDFSISKCLEFLRIMAHTIPKTDKKVFITSLSVSNP</sequence>
<comment type="caution">
    <text evidence="5">The sequence shown here is derived from an EMBL/GenBank/DDBJ whole genome shotgun (WGS) entry which is preliminary data.</text>
</comment>
<reference evidence="5" key="1">
    <citation type="submission" date="2023-08" db="EMBL/GenBank/DDBJ databases">
        <title>Draft sequence of the Babesia gibsoni genome.</title>
        <authorList>
            <person name="Yamagishi J.Y."/>
            <person name="Xuan X.X."/>
        </authorList>
    </citation>
    <scope>NUCLEOTIDE SEQUENCE</scope>
    <source>
        <strain evidence="5">Azabu</strain>
    </source>
</reference>
<feature type="domain" description="HTH La-type RNA-binding" evidence="4">
    <location>
        <begin position="56"/>
        <end position="156"/>
    </location>
</feature>
<evidence type="ECO:0000313" key="5">
    <source>
        <dbReference type="EMBL" id="KAK1444715.1"/>
    </source>
</evidence>
<dbReference type="Gene3D" id="1.10.10.10">
    <property type="entry name" value="Winged helix-like DNA-binding domain superfamily/Winged helix DNA-binding domain"/>
    <property type="match status" value="1"/>
</dbReference>
<gene>
    <name evidence="5" type="ORF">BgAZ_106210</name>
</gene>
<dbReference type="Pfam" id="PF11523">
    <property type="entry name" value="DUF3223"/>
    <property type="match status" value="1"/>
</dbReference>
<organism evidence="5 6">
    <name type="scientific">Babesia gibsoni</name>
    <dbReference type="NCBI Taxonomy" id="33632"/>
    <lineage>
        <taxon>Eukaryota</taxon>
        <taxon>Sar</taxon>
        <taxon>Alveolata</taxon>
        <taxon>Apicomplexa</taxon>
        <taxon>Aconoidasida</taxon>
        <taxon>Piroplasmida</taxon>
        <taxon>Babesiidae</taxon>
        <taxon>Babesia</taxon>
    </lineage>
</organism>
<accession>A0AAD8US27</accession>
<feature type="region of interest" description="Disordered" evidence="3">
    <location>
        <begin position="1"/>
        <end position="29"/>
    </location>
</feature>
<dbReference type="EMBL" id="JAVEPI010000001">
    <property type="protein sequence ID" value="KAK1444715.1"/>
    <property type="molecule type" value="Genomic_DNA"/>
</dbReference>
<dbReference type="Proteomes" id="UP001230268">
    <property type="component" value="Unassembled WGS sequence"/>
</dbReference>
<dbReference type="InterPro" id="IPR036390">
    <property type="entry name" value="WH_DNA-bd_sf"/>
</dbReference>
<name>A0AAD8US27_BABGI</name>
<evidence type="ECO:0000259" key="4">
    <source>
        <dbReference type="PROSITE" id="PS50961"/>
    </source>
</evidence>
<evidence type="ECO:0000256" key="3">
    <source>
        <dbReference type="SAM" id="MobiDB-lite"/>
    </source>
</evidence>
<dbReference type="GO" id="GO:0003723">
    <property type="term" value="F:RNA binding"/>
    <property type="evidence" value="ECO:0007669"/>
    <property type="project" value="UniProtKB-UniRule"/>
</dbReference>
<protein>
    <recommendedName>
        <fullName evidence="4">HTH La-type RNA-binding domain-containing protein</fullName>
    </recommendedName>
</protein>
<dbReference type="Pfam" id="PF05383">
    <property type="entry name" value="La"/>
    <property type="match status" value="1"/>
</dbReference>
<keyword evidence="6" id="KW-1185">Reference proteome</keyword>
<dbReference type="InterPro" id="IPR036388">
    <property type="entry name" value="WH-like_DNA-bd_sf"/>
</dbReference>
<evidence type="ECO:0000313" key="6">
    <source>
        <dbReference type="Proteomes" id="UP001230268"/>
    </source>
</evidence>
<dbReference type="Gene3D" id="3.10.450.40">
    <property type="match status" value="1"/>
</dbReference>
<feature type="compositionally biased region" description="Basic and acidic residues" evidence="3">
    <location>
        <begin position="1"/>
        <end position="11"/>
    </location>
</feature>
<evidence type="ECO:0000256" key="2">
    <source>
        <dbReference type="PROSITE-ProRule" id="PRU00332"/>
    </source>
</evidence>
<dbReference type="AlphaFoldDB" id="A0AAD8US27"/>
<dbReference type="InterPro" id="IPR006630">
    <property type="entry name" value="La_HTH"/>
</dbReference>
<keyword evidence="1 2" id="KW-0694">RNA-binding</keyword>
<dbReference type="PROSITE" id="PS50961">
    <property type="entry name" value="HTH_LA"/>
    <property type="match status" value="1"/>
</dbReference>